<comment type="caution">
    <text evidence="2">The sequence shown here is derived from an EMBL/GenBank/DDBJ whole genome shotgun (WGS) entry which is preliminary data.</text>
</comment>
<keyword evidence="3" id="KW-1185">Reference proteome</keyword>
<sequence>MSLGFTIFIPAYNRAHLLPRAFASIEAQTLRDFEVVIVDDGSTDATADVVAAWQARVSFPVRYLHQANQGKHVAHNAAVAAARGEFFVTLDSDDQLLPDALERLRRHWLDIPPEARAGYAGVEGLIAFGGRVPVRDRYPQDVLDTDHLTLRYRLGVTGDKKNALRTAVLRDHPYPVFPGERHLRPSIILKRIAHAYRTRHVNEVIQDCEYQPDGLSSDRNRLRMNNPQGMRRFYAEDLTLHRAWLDRRSRVRISLDYIRAALQAGAGFVAQGRELGWQPLWLALYPFGALRALHTRLRERVRPIKGAMPRPR</sequence>
<keyword evidence="2" id="KW-0808">Transferase</keyword>
<dbReference type="CDD" id="cd00761">
    <property type="entry name" value="Glyco_tranf_GTA_type"/>
    <property type="match status" value="1"/>
</dbReference>
<dbReference type="Proteomes" id="UP000295765">
    <property type="component" value="Unassembled WGS sequence"/>
</dbReference>
<organism evidence="2 3">
    <name type="scientific">Plasticicumulans lactativorans</name>
    <dbReference type="NCBI Taxonomy" id="1133106"/>
    <lineage>
        <taxon>Bacteria</taxon>
        <taxon>Pseudomonadati</taxon>
        <taxon>Pseudomonadota</taxon>
        <taxon>Gammaproteobacteria</taxon>
        <taxon>Candidatus Competibacteraceae</taxon>
        <taxon>Plasticicumulans</taxon>
    </lineage>
</organism>
<evidence type="ECO:0000313" key="2">
    <source>
        <dbReference type="EMBL" id="TCO81616.1"/>
    </source>
</evidence>
<dbReference type="RefSeq" id="WP_165904061.1">
    <property type="nucleotide sequence ID" value="NZ_SLWY01000007.1"/>
</dbReference>
<dbReference type="EMBL" id="SLWY01000007">
    <property type="protein sequence ID" value="TCO81616.1"/>
    <property type="molecule type" value="Genomic_DNA"/>
</dbReference>
<gene>
    <name evidence="2" type="ORF">EV699_1079</name>
</gene>
<dbReference type="InterPro" id="IPR050834">
    <property type="entry name" value="Glycosyltransf_2"/>
</dbReference>
<protein>
    <submittedName>
        <fullName evidence="2">Glycosyltransferase involved in cell wall biosynthesis</fullName>
    </submittedName>
</protein>
<reference evidence="2 3" key="1">
    <citation type="submission" date="2019-03" db="EMBL/GenBank/DDBJ databases">
        <title>Genomic Encyclopedia of Type Strains, Phase IV (KMG-IV): sequencing the most valuable type-strain genomes for metagenomic binning, comparative biology and taxonomic classification.</title>
        <authorList>
            <person name="Goeker M."/>
        </authorList>
    </citation>
    <scope>NUCLEOTIDE SEQUENCE [LARGE SCALE GENOMIC DNA]</scope>
    <source>
        <strain evidence="2 3">DSM 25287</strain>
    </source>
</reference>
<proteinExistence type="predicted"/>
<dbReference type="InterPro" id="IPR001173">
    <property type="entry name" value="Glyco_trans_2-like"/>
</dbReference>
<evidence type="ECO:0000259" key="1">
    <source>
        <dbReference type="Pfam" id="PF00535"/>
    </source>
</evidence>
<evidence type="ECO:0000313" key="3">
    <source>
        <dbReference type="Proteomes" id="UP000295765"/>
    </source>
</evidence>
<dbReference type="InterPro" id="IPR029044">
    <property type="entry name" value="Nucleotide-diphossugar_trans"/>
</dbReference>
<feature type="domain" description="Glycosyltransferase 2-like" evidence="1">
    <location>
        <begin position="6"/>
        <end position="111"/>
    </location>
</feature>
<name>A0A4R2L8H7_9GAMM</name>
<accession>A0A4R2L8H7</accession>
<dbReference type="GO" id="GO:0016740">
    <property type="term" value="F:transferase activity"/>
    <property type="evidence" value="ECO:0007669"/>
    <property type="project" value="UniProtKB-KW"/>
</dbReference>
<dbReference type="AlphaFoldDB" id="A0A4R2L8H7"/>
<dbReference type="SUPFAM" id="SSF53448">
    <property type="entry name" value="Nucleotide-diphospho-sugar transferases"/>
    <property type="match status" value="1"/>
</dbReference>
<dbReference type="Gene3D" id="3.90.550.10">
    <property type="entry name" value="Spore Coat Polysaccharide Biosynthesis Protein SpsA, Chain A"/>
    <property type="match status" value="1"/>
</dbReference>
<dbReference type="Pfam" id="PF00535">
    <property type="entry name" value="Glycos_transf_2"/>
    <property type="match status" value="1"/>
</dbReference>
<dbReference type="PANTHER" id="PTHR43685">
    <property type="entry name" value="GLYCOSYLTRANSFERASE"/>
    <property type="match status" value="1"/>
</dbReference>
<dbReference type="PANTHER" id="PTHR43685:SF11">
    <property type="entry name" value="GLYCOSYLTRANSFERASE TAGX-RELATED"/>
    <property type="match status" value="1"/>
</dbReference>